<feature type="transmembrane region" description="Helical" evidence="1">
    <location>
        <begin position="48"/>
        <end position="73"/>
    </location>
</feature>
<keyword evidence="1" id="KW-1133">Transmembrane helix</keyword>
<protein>
    <recommendedName>
        <fullName evidence="4">AtpZ/AtpI family protein</fullName>
    </recommendedName>
</protein>
<name>A0ABD5QAC3_9EURY</name>
<reference evidence="2 3" key="1">
    <citation type="journal article" date="2019" name="Int. J. Syst. Evol. Microbiol.">
        <title>The Global Catalogue of Microorganisms (GCM) 10K type strain sequencing project: providing services to taxonomists for standard genome sequencing and annotation.</title>
        <authorList>
            <consortium name="The Broad Institute Genomics Platform"/>
            <consortium name="The Broad Institute Genome Sequencing Center for Infectious Disease"/>
            <person name="Wu L."/>
            <person name="Ma J."/>
        </authorList>
    </citation>
    <scope>NUCLEOTIDE SEQUENCE [LARGE SCALE GENOMIC DNA]</scope>
    <source>
        <strain evidence="2 3">CGMCC 1.15824</strain>
    </source>
</reference>
<keyword evidence="3" id="KW-1185">Reference proteome</keyword>
<sequence>MTTELAEESRESDLARRVERWLESPLLVVALGGIALLVAGVLKGDGIVAGMFGIYGATALLVSAVAYVVLAILRRNQ</sequence>
<organism evidence="2 3">
    <name type="scientific">Saliphagus infecundisoli</name>
    <dbReference type="NCBI Taxonomy" id="1849069"/>
    <lineage>
        <taxon>Archaea</taxon>
        <taxon>Methanobacteriati</taxon>
        <taxon>Methanobacteriota</taxon>
        <taxon>Stenosarchaea group</taxon>
        <taxon>Halobacteria</taxon>
        <taxon>Halobacteriales</taxon>
        <taxon>Natrialbaceae</taxon>
        <taxon>Saliphagus</taxon>
    </lineage>
</organism>
<evidence type="ECO:0000313" key="3">
    <source>
        <dbReference type="Proteomes" id="UP001595925"/>
    </source>
</evidence>
<dbReference type="AlphaFoldDB" id="A0ABD5QAC3"/>
<feature type="transmembrane region" description="Helical" evidence="1">
    <location>
        <begin position="21"/>
        <end position="42"/>
    </location>
</feature>
<evidence type="ECO:0000313" key="2">
    <source>
        <dbReference type="EMBL" id="MFC4986479.1"/>
    </source>
</evidence>
<comment type="caution">
    <text evidence="2">The sequence shown here is derived from an EMBL/GenBank/DDBJ whole genome shotgun (WGS) entry which is preliminary data.</text>
</comment>
<proteinExistence type="predicted"/>
<evidence type="ECO:0008006" key="4">
    <source>
        <dbReference type="Google" id="ProtNLM"/>
    </source>
</evidence>
<dbReference type="RefSeq" id="WP_224827965.1">
    <property type="nucleotide sequence ID" value="NZ_JAIVEF010000003.1"/>
</dbReference>
<keyword evidence="1" id="KW-0812">Transmembrane</keyword>
<accession>A0ABD5QAC3</accession>
<keyword evidence="1" id="KW-0472">Membrane</keyword>
<gene>
    <name evidence="2" type="ORF">ACFPFO_01545</name>
</gene>
<dbReference type="EMBL" id="JBHSJG010000005">
    <property type="protein sequence ID" value="MFC4986479.1"/>
    <property type="molecule type" value="Genomic_DNA"/>
</dbReference>
<dbReference type="Proteomes" id="UP001595925">
    <property type="component" value="Unassembled WGS sequence"/>
</dbReference>
<evidence type="ECO:0000256" key="1">
    <source>
        <dbReference type="SAM" id="Phobius"/>
    </source>
</evidence>